<proteinExistence type="predicted"/>
<dbReference type="Proteomes" id="UP000297900">
    <property type="component" value="Unassembled WGS sequence"/>
</dbReference>
<evidence type="ECO:0000313" key="4">
    <source>
        <dbReference type="Proteomes" id="UP000297900"/>
    </source>
</evidence>
<keyword evidence="2" id="KW-0472">Membrane</keyword>
<keyword evidence="2" id="KW-1133">Transmembrane helix</keyword>
<evidence type="ECO:0000313" key="3">
    <source>
        <dbReference type="EMBL" id="TFE19255.1"/>
    </source>
</evidence>
<dbReference type="EMBL" id="SOMN01000082">
    <property type="protein sequence ID" value="TFE19255.1"/>
    <property type="molecule type" value="Genomic_DNA"/>
</dbReference>
<keyword evidence="4" id="KW-1185">Reference proteome</keyword>
<feature type="coiled-coil region" evidence="1">
    <location>
        <begin position="26"/>
        <end position="53"/>
    </location>
</feature>
<dbReference type="RefSeq" id="WP_135154692.1">
    <property type="nucleotide sequence ID" value="NZ_SOMN01000082.1"/>
</dbReference>
<reference evidence="3 4" key="1">
    <citation type="submission" date="2019-03" db="EMBL/GenBank/DDBJ databases">
        <title>Cohnella endophytica sp. nov., a novel endophytic bacterium isolated from bark of Sonneratia apetala.</title>
        <authorList>
            <person name="Tuo L."/>
        </authorList>
    </citation>
    <scope>NUCLEOTIDE SEQUENCE [LARGE SCALE GENOMIC DNA]</scope>
    <source>
        <strain evidence="3 4">CCTCC AB 208254</strain>
    </source>
</reference>
<keyword evidence="1" id="KW-0175">Coiled coil</keyword>
<name>A0A4Y8LS47_9BACL</name>
<sequence length="134" mass="15715">MNTLTLSEIGGRTINMINSKILSTFKEYETKELKELRLKRIELEANYEDLKQIGLLGLLIGFIFTISSGVFKDIFDVNLLRSILFYLTISIVIVLFAYYYHKKYKRAIIELRTIELIIKDKESNIEIKSKTKRN</sequence>
<organism evidence="3 4">
    <name type="scientific">Cohnella luojiensis</name>
    <dbReference type="NCBI Taxonomy" id="652876"/>
    <lineage>
        <taxon>Bacteria</taxon>
        <taxon>Bacillati</taxon>
        <taxon>Bacillota</taxon>
        <taxon>Bacilli</taxon>
        <taxon>Bacillales</taxon>
        <taxon>Paenibacillaceae</taxon>
        <taxon>Cohnella</taxon>
    </lineage>
</organism>
<evidence type="ECO:0000256" key="2">
    <source>
        <dbReference type="SAM" id="Phobius"/>
    </source>
</evidence>
<keyword evidence="2" id="KW-0812">Transmembrane</keyword>
<gene>
    <name evidence="3" type="ORF">E2980_23650</name>
</gene>
<protein>
    <submittedName>
        <fullName evidence="3">Uncharacterized protein</fullName>
    </submittedName>
</protein>
<evidence type="ECO:0000256" key="1">
    <source>
        <dbReference type="SAM" id="Coils"/>
    </source>
</evidence>
<accession>A0A4Y8LS47</accession>
<dbReference type="AlphaFoldDB" id="A0A4Y8LS47"/>
<feature type="transmembrane region" description="Helical" evidence="2">
    <location>
        <begin position="83"/>
        <end position="100"/>
    </location>
</feature>
<feature type="transmembrane region" description="Helical" evidence="2">
    <location>
        <begin position="53"/>
        <end position="71"/>
    </location>
</feature>
<comment type="caution">
    <text evidence="3">The sequence shown here is derived from an EMBL/GenBank/DDBJ whole genome shotgun (WGS) entry which is preliminary data.</text>
</comment>